<dbReference type="PROSITE" id="PS51293">
    <property type="entry name" value="SANT"/>
    <property type="match status" value="1"/>
</dbReference>
<evidence type="ECO:0000259" key="6">
    <source>
        <dbReference type="PROSITE" id="PS51293"/>
    </source>
</evidence>
<dbReference type="InterPro" id="IPR006447">
    <property type="entry name" value="Myb_dom_plants"/>
</dbReference>
<accession>A0A4V6D8P4</accession>
<organism evidence="8 9">
    <name type="scientific">Setaria viridis</name>
    <name type="common">Green bristlegrass</name>
    <name type="synonym">Setaria italica subsp. viridis</name>
    <dbReference type="NCBI Taxonomy" id="4556"/>
    <lineage>
        <taxon>Eukaryota</taxon>
        <taxon>Viridiplantae</taxon>
        <taxon>Streptophyta</taxon>
        <taxon>Embryophyta</taxon>
        <taxon>Tracheophyta</taxon>
        <taxon>Spermatophyta</taxon>
        <taxon>Magnoliopsida</taxon>
        <taxon>Liliopsida</taxon>
        <taxon>Poales</taxon>
        <taxon>Poaceae</taxon>
        <taxon>PACMAD clade</taxon>
        <taxon>Panicoideae</taxon>
        <taxon>Panicodae</taxon>
        <taxon>Paniceae</taxon>
        <taxon>Cenchrinae</taxon>
        <taxon>Setaria</taxon>
    </lineage>
</organism>
<dbReference type="InterPro" id="IPR056195">
    <property type="entry name" value="HTH_70"/>
</dbReference>
<name>A0A4V6D8P4_SETVI</name>
<dbReference type="Gene3D" id="1.10.10.60">
    <property type="entry name" value="Homeodomain-like"/>
    <property type="match status" value="1"/>
</dbReference>
<evidence type="ECO:0000313" key="8">
    <source>
        <dbReference type="EMBL" id="TKW22366.1"/>
    </source>
</evidence>
<keyword evidence="9" id="KW-1185">Reference proteome</keyword>
<proteinExistence type="predicted"/>
<dbReference type="OMA" id="INEVHAM"/>
<dbReference type="PANTHER" id="PTHR44042:SF11">
    <property type="entry name" value="OS06G0173800 PROTEIN"/>
    <property type="match status" value="1"/>
</dbReference>
<feature type="domain" description="SANT" evidence="6">
    <location>
        <begin position="128"/>
        <end position="176"/>
    </location>
</feature>
<dbReference type="AlphaFoldDB" id="A0A4V6D8P4"/>
<keyword evidence="2" id="KW-0238">DNA-binding</keyword>
<dbReference type="NCBIfam" id="TIGR01557">
    <property type="entry name" value="myb_SHAQKYF"/>
    <property type="match status" value="1"/>
</dbReference>
<keyword evidence="3" id="KW-0804">Transcription</keyword>
<dbReference type="InterPro" id="IPR001005">
    <property type="entry name" value="SANT/Myb"/>
</dbReference>
<keyword evidence="1" id="KW-0805">Transcription regulation</keyword>
<dbReference type="SMART" id="SM00717">
    <property type="entry name" value="SANT"/>
    <property type="match status" value="2"/>
</dbReference>
<evidence type="ECO:0000313" key="9">
    <source>
        <dbReference type="Proteomes" id="UP000298652"/>
    </source>
</evidence>
<dbReference type="SUPFAM" id="SSF46689">
    <property type="entry name" value="Homeodomain-like"/>
    <property type="match status" value="1"/>
</dbReference>
<protein>
    <submittedName>
        <fullName evidence="8">Uncharacterized protein</fullName>
    </submittedName>
</protein>
<dbReference type="InterPro" id="IPR009057">
    <property type="entry name" value="Homeodomain-like_sf"/>
</dbReference>
<dbReference type="PROSITE" id="PS50090">
    <property type="entry name" value="MYB_LIKE"/>
    <property type="match status" value="1"/>
</dbReference>
<evidence type="ECO:0000256" key="1">
    <source>
        <dbReference type="ARBA" id="ARBA00023015"/>
    </source>
</evidence>
<dbReference type="Pfam" id="PF23671">
    <property type="entry name" value="HTH_70"/>
    <property type="match status" value="1"/>
</dbReference>
<dbReference type="InterPro" id="IPR017930">
    <property type="entry name" value="Myb_dom"/>
</dbReference>
<dbReference type="GO" id="GO:0003677">
    <property type="term" value="F:DNA binding"/>
    <property type="evidence" value="ECO:0007669"/>
    <property type="project" value="UniProtKB-KW"/>
</dbReference>
<dbReference type="Proteomes" id="UP000298652">
    <property type="component" value="Chromosome 4"/>
</dbReference>
<reference evidence="8" key="1">
    <citation type="submission" date="2019-03" db="EMBL/GenBank/DDBJ databases">
        <title>WGS assembly of Setaria viridis.</title>
        <authorList>
            <person name="Huang P."/>
            <person name="Jenkins J."/>
            <person name="Grimwood J."/>
            <person name="Barry K."/>
            <person name="Healey A."/>
            <person name="Mamidi S."/>
            <person name="Sreedasyam A."/>
            <person name="Shu S."/>
            <person name="Feldman M."/>
            <person name="Wu J."/>
            <person name="Yu Y."/>
            <person name="Chen C."/>
            <person name="Johnson J."/>
            <person name="Rokhsar D."/>
            <person name="Baxter I."/>
            <person name="Schmutz J."/>
            <person name="Brutnell T."/>
            <person name="Kellogg E."/>
        </authorList>
    </citation>
    <scope>NUCLEOTIDE SEQUENCE [LARGE SCALE GENOMIC DNA]</scope>
</reference>
<sequence>MDPTKTNGEWSASEIKIVKSLIARYKANKNYTADMNKKHSDIINEVHAMFPLKERLQVISLYVDLIVEMMQSTTDNSSYYFVAASRDLVNNNFEIPVEDPAIDNMRVSQAVPLRQSAPRMQRLRTGFWTMPEHRLFLRGLQVYGRGNWKNISKYFVTTRTPVQVSSHAQKYFRRIGNNARKQRYSINDIGLYDAEPWAQNNNSDWEGFITSGAYNSNHIGAGGQHATMNNLAQVQPPILYHASQASSSSQVTTLAIDKKIGAASSSVALVIEGAGSSQAACLGDQLGDFLSD</sequence>
<dbReference type="Pfam" id="PF00249">
    <property type="entry name" value="Myb_DNA-binding"/>
    <property type="match status" value="1"/>
</dbReference>
<dbReference type="EMBL" id="CM016555">
    <property type="protein sequence ID" value="TKW22366.1"/>
    <property type="molecule type" value="Genomic_DNA"/>
</dbReference>
<dbReference type="PANTHER" id="PTHR44042">
    <property type="entry name" value="DUPLICATED HOMEODOMAIN-LIKE SUPERFAMILY PROTEIN-RELATED"/>
    <property type="match status" value="1"/>
</dbReference>
<evidence type="ECO:0000259" key="7">
    <source>
        <dbReference type="PROSITE" id="PS51294"/>
    </source>
</evidence>
<gene>
    <name evidence="8" type="ORF">SEVIR_4G223800v2</name>
</gene>
<dbReference type="InterPro" id="IPR017884">
    <property type="entry name" value="SANT_dom"/>
</dbReference>
<dbReference type="CDD" id="cd00167">
    <property type="entry name" value="SANT"/>
    <property type="match status" value="1"/>
</dbReference>
<evidence type="ECO:0000256" key="2">
    <source>
        <dbReference type="ARBA" id="ARBA00023125"/>
    </source>
</evidence>
<evidence type="ECO:0000259" key="5">
    <source>
        <dbReference type="PROSITE" id="PS50090"/>
    </source>
</evidence>
<dbReference type="Gramene" id="TKW22366">
    <property type="protein sequence ID" value="TKW22366"/>
    <property type="gene ID" value="SEVIR_4G223800v2"/>
</dbReference>
<dbReference type="PROSITE" id="PS51294">
    <property type="entry name" value="HTH_MYB"/>
    <property type="match status" value="1"/>
</dbReference>
<keyword evidence="4" id="KW-0539">Nucleus</keyword>
<evidence type="ECO:0000256" key="4">
    <source>
        <dbReference type="ARBA" id="ARBA00023242"/>
    </source>
</evidence>
<evidence type="ECO:0000256" key="3">
    <source>
        <dbReference type="ARBA" id="ARBA00023163"/>
    </source>
</evidence>
<feature type="domain" description="HTH myb-type" evidence="7">
    <location>
        <begin position="120"/>
        <end position="176"/>
    </location>
</feature>
<feature type="domain" description="Myb-like" evidence="5">
    <location>
        <begin position="120"/>
        <end position="172"/>
    </location>
</feature>